<dbReference type="Proteomes" id="UP000068447">
    <property type="component" value="Chromosome"/>
</dbReference>
<evidence type="ECO:0000313" key="2">
    <source>
        <dbReference type="Proteomes" id="UP000068447"/>
    </source>
</evidence>
<dbReference type="AlphaFoldDB" id="A0A0U3ATA4"/>
<name>A0A0U3ATA4_9ALTE</name>
<accession>A0A0U3ATA4</accession>
<proteinExistence type="predicted"/>
<dbReference type="KEGG" id="lal:AT746_02940"/>
<dbReference type="Gene3D" id="1.10.30.50">
    <property type="match status" value="1"/>
</dbReference>
<organism evidence="1 2">
    <name type="scientific">Lacimicrobium alkaliphilum</name>
    <dbReference type="NCBI Taxonomy" id="1526571"/>
    <lineage>
        <taxon>Bacteria</taxon>
        <taxon>Pseudomonadati</taxon>
        <taxon>Pseudomonadota</taxon>
        <taxon>Gammaproteobacteria</taxon>
        <taxon>Alteromonadales</taxon>
        <taxon>Alteromonadaceae</taxon>
        <taxon>Lacimicrobium</taxon>
    </lineage>
</organism>
<evidence type="ECO:0000313" key="1">
    <source>
        <dbReference type="EMBL" id="ALS97327.1"/>
    </source>
</evidence>
<reference evidence="1 2" key="1">
    <citation type="submission" date="2015-12" db="EMBL/GenBank/DDBJ databases">
        <title>Complete genome of Lacimicrobium alkaliphilum KCTC 32984.</title>
        <authorList>
            <person name="Kim S.-G."/>
            <person name="Lee Y.-J."/>
        </authorList>
    </citation>
    <scope>NUCLEOTIDE SEQUENCE [LARGE SCALE GENOMIC DNA]</scope>
    <source>
        <strain evidence="1 2">YelD216</strain>
    </source>
</reference>
<evidence type="ECO:0008006" key="3">
    <source>
        <dbReference type="Google" id="ProtNLM"/>
    </source>
</evidence>
<dbReference type="RefSeq" id="WP_062476180.1">
    <property type="nucleotide sequence ID" value="NZ_CP013650.1"/>
</dbReference>
<keyword evidence="2" id="KW-1185">Reference proteome</keyword>
<gene>
    <name evidence="1" type="ORF">AT746_02940</name>
</gene>
<protein>
    <recommendedName>
        <fullName evidence="3">HNH nuclease domain-containing protein</fullName>
    </recommendedName>
</protein>
<sequence>MYSRISEPYELSSDETKIVDRHFQSHSDWEKSAFDNIKTKIIDYLRPKQDNRCCYCRTELGFDIKAVDIEHVIPKCQYSQFTFHAKNLALSCPGCNTSKGKKNVLAKPIKRYPRSGTNLIIIHPHFDDYFSCIAIHDDVIYEGLNDKGCETIKQCKIYRLKEVVKKKKALNANQNPIQKLVEDIRNADDSDKERLLHALQTLTIASKGRS</sequence>
<dbReference type="OrthoDB" id="9816185at2"/>
<dbReference type="STRING" id="1526571.AT746_02940"/>
<dbReference type="EMBL" id="CP013650">
    <property type="protein sequence ID" value="ALS97327.1"/>
    <property type="molecule type" value="Genomic_DNA"/>
</dbReference>